<evidence type="ECO:0000256" key="10">
    <source>
        <dbReference type="ARBA" id="ARBA00022840"/>
    </source>
</evidence>
<evidence type="ECO:0000256" key="7">
    <source>
        <dbReference type="ARBA" id="ARBA00022679"/>
    </source>
</evidence>
<evidence type="ECO:0000256" key="9">
    <source>
        <dbReference type="ARBA" id="ARBA00022777"/>
    </source>
</evidence>
<keyword evidence="15" id="KW-1133">Transmembrane helix</keyword>
<feature type="transmembrane region" description="Helical" evidence="15">
    <location>
        <begin position="64"/>
        <end position="83"/>
    </location>
</feature>
<evidence type="ECO:0000313" key="19">
    <source>
        <dbReference type="Proteomes" id="UP000190774"/>
    </source>
</evidence>
<dbReference type="Gene3D" id="1.10.287.130">
    <property type="match status" value="2"/>
</dbReference>
<dbReference type="SMART" id="SM00387">
    <property type="entry name" value="HATPase_c"/>
    <property type="match status" value="2"/>
</dbReference>
<feature type="modified residue" description="4-aspartylphosphate" evidence="13">
    <location>
        <position position="587"/>
    </location>
</feature>
<name>A0A1T4Y9G9_9BACT</name>
<evidence type="ECO:0000256" key="12">
    <source>
        <dbReference type="ARBA" id="ARBA00023136"/>
    </source>
</evidence>
<keyword evidence="10" id="KW-0067">ATP-binding</keyword>
<dbReference type="Pfam" id="PF02518">
    <property type="entry name" value="HATPase_c"/>
    <property type="match status" value="2"/>
</dbReference>
<proteinExistence type="predicted"/>
<dbReference type="SMART" id="SM00388">
    <property type="entry name" value="HisKA"/>
    <property type="match status" value="2"/>
</dbReference>
<evidence type="ECO:0000256" key="15">
    <source>
        <dbReference type="SAM" id="Phobius"/>
    </source>
</evidence>
<feature type="transmembrane region" description="Helical" evidence="15">
    <location>
        <begin position="174"/>
        <end position="194"/>
    </location>
</feature>
<evidence type="ECO:0000256" key="11">
    <source>
        <dbReference type="ARBA" id="ARBA00023012"/>
    </source>
</evidence>
<feature type="domain" description="Response regulatory" evidence="17">
    <location>
        <begin position="539"/>
        <end position="654"/>
    </location>
</feature>
<evidence type="ECO:0000256" key="4">
    <source>
        <dbReference type="ARBA" id="ARBA00012438"/>
    </source>
</evidence>
<dbReference type="PANTHER" id="PTHR43547">
    <property type="entry name" value="TWO-COMPONENT HISTIDINE KINASE"/>
    <property type="match status" value="1"/>
</dbReference>
<evidence type="ECO:0000256" key="8">
    <source>
        <dbReference type="ARBA" id="ARBA00022741"/>
    </source>
</evidence>
<dbReference type="Proteomes" id="UP000190774">
    <property type="component" value="Unassembled WGS sequence"/>
</dbReference>
<feature type="coiled-coil region" evidence="14">
    <location>
        <begin position="660"/>
        <end position="690"/>
    </location>
</feature>
<dbReference type="AlphaFoldDB" id="A0A1T4Y9G9"/>
<dbReference type="EC" id="2.7.13.3" evidence="4"/>
<evidence type="ECO:0000259" key="16">
    <source>
        <dbReference type="PROSITE" id="PS50109"/>
    </source>
</evidence>
<keyword evidence="14" id="KW-0175">Coiled coil</keyword>
<feature type="domain" description="Histidine kinase" evidence="16">
    <location>
        <begin position="260"/>
        <end position="479"/>
    </location>
</feature>
<sequence length="923" mass="102981">MTAVSSPASSAETLSAPELMRQFQDYERGIRVKNYRMCGVLACIFMLGGSTLDWVVYQEEGVKQFFPFRVVTVVILIIIRMVLGTEFGRHWHRVFGLAMAAPLMGSIAWMIYVREGFASPYYAGLNLVMLGAAILMRWPLAESIAVVLMTILMYLAACFAHGPIEKPSIFYNNLYFLFVTGVFTAAGTWFYNNIRLTEFELRQRLDSSREKLQDANDRLADSYGQLEQSKTQLEDSNAKLEENNKKLRELDEAKSRFFANVSHELRTPLTLLLAPIETLKTRGPHMVEQERDDLLATMHNNAMRLLKLINDLLDLVRLESGTIQIRKAPVALEEFVRGLGNAAGGVAKDKRIHLSVDCDSGLGRIMADSEKLERICLNLLFNALKFTPSGGSVNLTARKDGEWLRLDVRDSGVGIAPEDLPNIFSRFWQADTSSQRKYQGMGIGLSLVKEIAEAHGGSVSVESERGKGTTMSVLLPFQEAEDEAEAPPETDGHDMAPAEQKEWISDLYRRAELFPAMTSLQATLRPVEVSIGKRSKKPKLLIADDEPDMLRFLRTQLSESFEIIEAVDGYQAVEKAAQFLPDIILSDMMMPEKDGLQVCRELRERTSTKNIPVVLLTARADEKTKIDCLTAGASDFLGKPFSLTELSVRLKNLTDSHLYQRELAVQKQRLEAALEQVKETEALLVRNEKLASLGRLSAGLIHEINNPLNYAKQALFVLRDTTGKLAESDRPDFVETLGDIENGVDRVARIISDLRGFSRNSSQVAASFNLAQAVETTLRFFSHAFKEGVDVNTDLPAYVEAHGDQNQFIQVLINLIQNALDAMAEKQYPEGQQRALKIWAVEKGDYISLHIRDNGPGIPEGIRNNIFDPFFTTKDVGAGMGLGLSICHQIIAEHGGRILLESNPGEFCEFVLEIPVTPPILEA</sequence>
<dbReference type="GO" id="GO:0045121">
    <property type="term" value="C:membrane raft"/>
    <property type="evidence" value="ECO:0007669"/>
    <property type="project" value="UniProtKB-SubCell"/>
</dbReference>
<keyword evidence="19" id="KW-1185">Reference proteome</keyword>
<dbReference type="SUPFAM" id="SSF47384">
    <property type="entry name" value="Homodimeric domain of signal transducing histidine kinase"/>
    <property type="match status" value="2"/>
</dbReference>
<feature type="domain" description="Histidine kinase" evidence="16">
    <location>
        <begin position="699"/>
        <end position="918"/>
    </location>
</feature>
<dbReference type="InterPro" id="IPR036097">
    <property type="entry name" value="HisK_dim/P_sf"/>
</dbReference>
<evidence type="ECO:0000259" key="17">
    <source>
        <dbReference type="PROSITE" id="PS50110"/>
    </source>
</evidence>
<feature type="coiled-coil region" evidence="14">
    <location>
        <begin position="198"/>
        <end position="253"/>
    </location>
</feature>
<feature type="transmembrane region" description="Helical" evidence="15">
    <location>
        <begin position="95"/>
        <end position="113"/>
    </location>
</feature>
<dbReference type="SUPFAM" id="SSF52172">
    <property type="entry name" value="CheY-like"/>
    <property type="match status" value="1"/>
</dbReference>
<keyword evidence="9 18" id="KW-0418">Kinase</keyword>
<dbReference type="EMBL" id="FUYE01000008">
    <property type="protein sequence ID" value="SKA98340.1"/>
    <property type="molecule type" value="Genomic_DNA"/>
</dbReference>
<keyword evidence="8" id="KW-0547">Nucleotide-binding</keyword>
<evidence type="ECO:0000256" key="2">
    <source>
        <dbReference type="ARBA" id="ARBA00004236"/>
    </source>
</evidence>
<evidence type="ECO:0000256" key="3">
    <source>
        <dbReference type="ARBA" id="ARBA00004314"/>
    </source>
</evidence>
<feature type="transmembrane region" description="Helical" evidence="15">
    <location>
        <begin position="143"/>
        <end position="162"/>
    </location>
</feature>
<dbReference type="FunFam" id="1.10.287.130:FF:000001">
    <property type="entry name" value="Two-component sensor histidine kinase"/>
    <property type="match status" value="1"/>
</dbReference>
<dbReference type="SUPFAM" id="SSF55874">
    <property type="entry name" value="ATPase domain of HSP90 chaperone/DNA topoisomerase II/histidine kinase"/>
    <property type="match status" value="2"/>
</dbReference>
<keyword evidence="12 15" id="KW-0472">Membrane</keyword>
<dbReference type="SMART" id="SM00448">
    <property type="entry name" value="REC"/>
    <property type="match status" value="1"/>
</dbReference>
<keyword evidence="6 13" id="KW-0597">Phosphoprotein</keyword>
<evidence type="ECO:0000256" key="1">
    <source>
        <dbReference type="ARBA" id="ARBA00000085"/>
    </source>
</evidence>
<dbReference type="GO" id="GO:0005524">
    <property type="term" value="F:ATP binding"/>
    <property type="evidence" value="ECO:0007669"/>
    <property type="project" value="UniProtKB-KW"/>
</dbReference>
<evidence type="ECO:0000256" key="6">
    <source>
        <dbReference type="ARBA" id="ARBA00022553"/>
    </source>
</evidence>
<dbReference type="PRINTS" id="PR00344">
    <property type="entry name" value="BCTRLSENSOR"/>
</dbReference>
<keyword evidence="15" id="KW-0812">Transmembrane</keyword>
<dbReference type="PROSITE" id="PS50109">
    <property type="entry name" value="HIS_KIN"/>
    <property type="match status" value="2"/>
</dbReference>
<evidence type="ECO:0000313" key="18">
    <source>
        <dbReference type="EMBL" id="SKA98340.1"/>
    </source>
</evidence>
<dbReference type="CDD" id="cd16922">
    <property type="entry name" value="HATPase_EvgS-ArcB-TorS-like"/>
    <property type="match status" value="1"/>
</dbReference>
<dbReference type="RefSeq" id="WP_078813916.1">
    <property type="nucleotide sequence ID" value="NZ_FUYE01000008.1"/>
</dbReference>
<dbReference type="InterPro" id="IPR003661">
    <property type="entry name" value="HisK_dim/P_dom"/>
</dbReference>
<dbReference type="FunFam" id="3.30.565.10:FF:000023">
    <property type="entry name" value="PAS domain-containing sensor histidine kinase"/>
    <property type="match status" value="1"/>
</dbReference>
<dbReference type="InterPro" id="IPR003594">
    <property type="entry name" value="HATPase_dom"/>
</dbReference>
<keyword evidence="5" id="KW-1003">Cell membrane</keyword>
<keyword evidence="11" id="KW-0902">Two-component regulatory system</keyword>
<dbReference type="Pfam" id="PF00072">
    <property type="entry name" value="Response_reg"/>
    <property type="match status" value="1"/>
</dbReference>
<protein>
    <recommendedName>
        <fullName evidence="4">histidine kinase</fullName>
        <ecNumber evidence="4">2.7.13.3</ecNumber>
    </recommendedName>
</protein>
<dbReference type="InterPro" id="IPR036890">
    <property type="entry name" value="HATPase_C_sf"/>
</dbReference>
<reference evidence="19" key="1">
    <citation type="submission" date="2017-02" db="EMBL/GenBank/DDBJ databases">
        <authorList>
            <person name="Varghese N."/>
            <person name="Submissions S."/>
        </authorList>
    </citation>
    <scope>NUCLEOTIDE SEQUENCE [LARGE SCALE GENOMIC DNA]</scope>
    <source>
        <strain evidence="19">ATCC 700200</strain>
    </source>
</reference>
<dbReference type="GO" id="GO:0000155">
    <property type="term" value="F:phosphorelay sensor kinase activity"/>
    <property type="evidence" value="ECO:0007669"/>
    <property type="project" value="InterPro"/>
</dbReference>
<gene>
    <name evidence="18" type="ORF">SAMN02745166_02733</name>
</gene>
<organism evidence="18 19">
    <name type="scientific">Prosthecobacter debontii</name>
    <dbReference type="NCBI Taxonomy" id="48467"/>
    <lineage>
        <taxon>Bacteria</taxon>
        <taxon>Pseudomonadati</taxon>
        <taxon>Verrucomicrobiota</taxon>
        <taxon>Verrucomicrobiia</taxon>
        <taxon>Verrucomicrobiales</taxon>
        <taxon>Verrucomicrobiaceae</taxon>
        <taxon>Prosthecobacter</taxon>
    </lineage>
</organism>
<dbReference type="PROSITE" id="PS50110">
    <property type="entry name" value="RESPONSE_REGULATORY"/>
    <property type="match status" value="1"/>
</dbReference>
<dbReference type="CDD" id="cd00082">
    <property type="entry name" value="HisKA"/>
    <property type="match status" value="2"/>
</dbReference>
<dbReference type="STRING" id="48467.SAMN02745166_02733"/>
<accession>A0A1T4Y9G9</accession>
<dbReference type="Pfam" id="PF00512">
    <property type="entry name" value="HisKA"/>
    <property type="match status" value="2"/>
</dbReference>
<keyword evidence="7" id="KW-0808">Transferase</keyword>
<comment type="catalytic activity">
    <reaction evidence="1">
        <text>ATP + protein L-histidine = ADP + protein N-phospho-L-histidine.</text>
        <dbReference type="EC" id="2.7.13.3"/>
    </reaction>
</comment>
<comment type="subcellular location">
    <subcellularLocation>
        <location evidence="2">Cell membrane</location>
    </subcellularLocation>
    <subcellularLocation>
        <location evidence="3">Membrane raft</location>
        <topology evidence="3">Multi-pass membrane protein</topology>
    </subcellularLocation>
</comment>
<evidence type="ECO:0000256" key="14">
    <source>
        <dbReference type="SAM" id="Coils"/>
    </source>
</evidence>
<dbReference type="OrthoDB" id="9809348at2"/>
<dbReference type="GO" id="GO:0005886">
    <property type="term" value="C:plasma membrane"/>
    <property type="evidence" value="ECO:0007669"/>
    <property type="project" value="UniProtKB-SubCell"/>
</dbReference>
<dbReference type="Gene3D" id="3.30.565.10">
    <property type="entry name" value="Histidine kinase-like ATPase, C-terminal domain"/>
    <property type="match status" value="2"/>
</dbReference>
<dbReference type="InterPro" id="IPR001789">
    <property type="entry name" value="Sig_transdc_resp-reg_receiver"/>
</dbReference>
<evidence type="ECO:0000256" key="5">
    <source>
        <dbReference type="ARBA" id="ARBA00022475"/>
    </source>
</evidence>
<dbReference type="InterPro" id="IPR004358">
    <property type="entry name" value="Sig_transdc_His_kin-like_C"/>
</dbReference>
<dbReference type="InterPro" id="IPR011006">
    <property type="entry name" value="CheY-like_superfamily"/>
</dbReference>
<feature type="transmembrane region" description="Helical" evidence="15">
    <location>
        <begin position="38"/>
        <end position="58"/>
    </location>
</feature>
<dbReference type="PANTHER" id="PTHR43547:SF2">
    <property type="entry name" value="HYBRID SIGNAL TRANSDUCTION HISTIDINE KINASE C"/>
    <property type="match status" value="1"/>
</dbReference>
<evidence type="ECO:0000256" key="13">
    <source>
        <dbReference type="PROSITE-ProRule" id="PRU00169"/>
    </source>
</evidence>
<dbReference type="InterPro" id="IPR005467">
    <property type="entry name" value="His_kinase_dom"/>
</dbReference>
<dbReference type="Gene3D" id="3.40.50.2300">
    <property type="match status" value="1"/>
</dbReference>